<dbReference type="Pfam" id="PF02518">
    <property type="entry name" value="HATPase_c"/>
    <property type="match status" value="1"/>
</dbReference>
<dbReference type="SMART" id="SM00388">
    <property type="entry name" value="HisKA"/>
    <property type="match status" value="1"/>
</dbReference>
<evidence type="ECO:0000256" key="3">
    <source>
        <dbReference type="ARBA" id="ARBA00022553"/>
    </source>
</evidence>
<evidence type="ECO:0000259" key="9">
    <source>
        <dbReference type="PROSITE" id="PS50110"/>
    </source>
</evidence>
<dbReference type="InterPro" id="IPR004358">
    <property type="entry name" value="Sig_transdc_His_kin-like_C"/>
</dbReference>
<gene>
    <name evidence="10" type="ORF">OCL06_12170</name>
</gene>
<dbReference type="SUPFAM" id="SSF47384">
    <property type="entry name" value="Homodimeric domain of signal transducing histidine kinase"/>
    <property type="match status" value="1"/>
</dbReference>
<keyword evidence="7" id="KW-0472">Membrane</keyword>
<dbReference type="Gene3D" id="3.40.50.2300">
    <property type="match status" value="1"/>
</dbReference>
<dbReference type="InterPro" id="IPR011006">
    <property type="entry name" value="CheY-like_superfamily"/>
</dbReference>
<dbReference type="GO" id="GO:0005524">
    <property type="term" value="F:ATP binding"/>
    <property type="evidence" value="ECO:0007669"/>
    <property type="project" value="UniProtKB-KW"/>
</dbReference>
<dbReference type="SMART" id="SM00448">
    <property type="entry name" value="REC"/>
    <property type="match status" value="1"/>
</dbReference>
<dbReference type="PRINTS" id="PR00344">
    <property type="entry name" value="BCTRLSENSOR"/>
</dbReference>
<dbReference type="Gene3D" id="3.30.565.10">
    <property type="entry name" value="Histidine kinase-like ATPase, C-terminal domain"/>
    <property type="match status" value="1"/>
</dbReference>
<dbReference type="CDD" id="cd17546">
    <property type="entry name" value="REC_hyHK_CKI1_RcsC-like"/>
    <property type="match status" value="1"/>
</dbReference>
<evidence type="ECO:0000256" key="1">
    <source>
        <dbReference type="ARBA" id="ARBA00000085"/>
    </source>
</evidence>
<keyword evidence="5" id="KW-0418">Kinase</keyword>
<evidence type="ECO:0000256" key="7">
    <source>
        <dbReference type="SAM" id="Phobius"/>
    </source>
</evidence>
<organism evidence="10 11">
    <name type="scientific">Alteromonas salexigens</name>
    <dbReference type="NCBI Taxonomy" id="2982530"/>
    <lineage>
        <taxon>Bacteria</taxon>
        <taxon>Pseudomonadati</taxon>
        <taxon>Pseudomonadota</taxon>
        <taxon>Gammaproteobacteria</taxon>
        <taxon>Alteromonadales</taxon>
        <taxon>Alteromonadaceae</taxon>
        <taxon>Alteromonas/Salinimonas group</taxon>
        <taxon>Alteromonas</taxon>
    </lineage>
</organism>
<dbReference type="PROSITE" id="PS50110">
    <property type="entry name" value="RESPONSE_REGULATORY"/>
    <property type="match status" value="1"/>
</dbReference>
<dbReference type="PANTHER" id="PTHR43047">
    <property type="entry name" value="TWO-COMPONENT HISTIDINE PROTEIN KINASE"/>
    <property type="match status" value="1"/>
</dbReference>
<dbReference type="InterPro" id="IPR003661">
    <property type="entry name" value="HisK_dim/P_dom"/>
</dbReference>
<feature type="transmembrane region" description="Helical" evidence="7">
    <location>
        <begin position="110"/>
        <end position="130"/>
    </location>
</feature>
<keyword evidence="7" id="KW-0812">Transmembrane</keyword>
<dbReference type="SMART" id="SM00387">
    <property type="entry name" value="HATPase_c"/>
    <property type="match status" value="1"/>
</dbReference>
<dbReference type="Proteomes" id="UP001209257">
    <property type="component" value="Unassembled WGS sequence"/>
</dbReference>
<keyword evidence="4" id="KW-0808">Transferase</keyword>
<dbReference type="EMBL" id="JAOTJC010000011">
    <property type="protein sequence ID" value="MCU7555343.1"/>
    <property type="molecule type" value="Genomic_DNA"/>
</dbReference>
<dbReference type="RefSeq" id="WP_262994932.1">
    <property type="nucleotide sequence ID" value="NZ_JAOTJC010000011.1"/>
</dbReference>
<evidence type="ECO:0000256" key="2">
    <source>
        <dbReference type="ARBA" id="ARBA00012438"/>
    </source>
</evidence>
<dbReference type="CDD" id="cd00082">
    <property type="entry name" value="HisKA"/>
    <property type="match status" value="1"/>
</dbReference>
<keyword evidence="10" id="KW-0067">ATP-binding</keyword>
<dbReference type="PROSITE" id="PS50109">
    <property type="entry name" value="HIS_KIN"/>
    <property type="match status" value="1"/>
</dbReference>
<feature type="transmembrane region" description="Helical" evidence="7">
    <location>
        <begin position="18"/>
        <end position="36"/>
    </location>
</feature>
<evidence type="ECO:0000259" key="8">
    <source>
        <dbReference type="PROSITE" id="PS50109"/>
    </source>
</evidence>
<keyword evidence="3 6" id="KW-0597">Phosphoprotein</keyword>
<keyword evidence="7" id="KW-1133">Transmembrane helix</keyword>
<feature type="domain" description="Response regulatory" evidence="9">
    <location>
        <begin position="435"/>
        <end position="549"/>
    </location>
</feature>
<dbReference type="InterPro" id="IPR036097">
    <property type="entry name" value="HisK_dim/P_sf"/>
</dbReference>
<dbReference type="Gene3D" id="1.10.287.130">
    <property type="match status" value="1"/>
</dbReference>
<dbReference type="Pfam" id="PF00512">
    <property type="entry name" value="HisKA"/>
    <property type="match status" value="1"/>
</dbReference>
<evidence type="ECO:0000256" key="6">
    <source>
        <dbReference type="PROSITE-ProRule" id="PRU00169"/>
    </source>
</evidence>
<dbReference type="InterPro" id="IPR036890">
    <property type="entry name" value="HATPase_C_sf"/>
</dbReference>
<dbReference type="EC" id="2.7.13.3" evidence="2"/>
<dbReference type="InterPro" id="IPR001789">
    <property type="entry name" value="Sig_transdc_resp-reg_receiver"/>
</dbReference>
<comment type="catalytic activity">
    <reaction evidence="1">
        <text>ATP + protein L-histidine = ADP + protein N-phospho-L-histidine.</text>
        <dbReference type="EC" id="2.7.13.3"/>
    </reaction>
</comment>
<dbReference type="CDD" id="cd16922">
    <property type="entry name" value="HATPase_EvgS-ArcB-TorS-like"/>
    <property type="match status" value="1"/>
</dbReference>
<feature type="modified residue" description="4-aspartylphosphate" evidence="6">
    <location>
        <position position="484"/>
    </location>
</feature>
<dbReference type="SUPFAM" id="SSF52172">
    <property type="entry name" value="CheY-like"/>
    <property type="match status" value="1"/>
</dbReference>
<feature type="transmembrane region" description="Helical" evidence="7">
    <location>
        <begin position="81"/>
        <end position="104"/>
    </location>
</feature>
<dbReference type="InterPro" id="IPR005467">
    <property type="entry name" value="His_kinase_dom"/>
</dbReference>
<keyword evidence="10" id="KW-0547">Nucleotide-binding</keyword>
<keyword evidence="11" id="KW-1185">Reference proteome</keyword>
<dbReference type="PANTHER" id="PTHR43047:SF78">
    <property type="entry name" value="SENSORY_REGULATORY PROTEIN RPFC"/>
    <property type="match status" value="1"/>
</dbReference>
<reference evidence="11" key="1">
    <citation type="submission" date="2023-07" db="EMBL/GenBank/DDBJ databases">
        <title>Study on multiphase classification of strain Alteromonas salexigens isolated from the Yellow Sea.</title>
        <authorList>
            <person name="Sun L."/>
        </authorList>
    </citation>
    <scope>NUCLEOTIDE SEQUENCE [LARGE SCALE GENOMIC DNA]</scope>
    <source>
        <strain evidence="11">ASW11-19</strain>
    </source>
</reference>
<comment type="caution">
    <text evidence="10">The sequence shown here is derived from an EMBL/GenBank/DDBJ whole genome shotgun (WGS) entry which is preliminary data.</text>
</comment>
<name>A0ABT2VSD4_9ALTE</name>
<evidence type="ECO:0000256" key="4">
    <source>
        <dbReference type="ARBA" id="ARBA00022679"/>
    </source>
</evidence>
<feature type="domain" description="Histidine kinase" evidence="8">
    <location>
        <begin position="193"/>
        <end position="414"/>
    </location>
</feature>
<feature type="transmembrane region" description="Helical" evidence="7">
    <location>
        <begin position="137"/>
        <end position="159"/>
    </location>
</feature>
<evidence type="ECO:0000313" key="10">
    <source>
        <dbReference type="EMBL" id="MCU7555343.1"/>
    </source>
</evidence>
<sequence>METPAPDTRVIAHQIRTYGFWILLVFSVIILAALLISRPAFMGIALLFPVTWLILALIALTRPVLSSTMAIVWATISTPAAPLLIVLNGMLPATLIALATIVPVMLLSGVYRFVVVVALASCTLLVPFSAQPYDFDVWVRLCITNYTVAAMVYVLVTLLENALATSINKSQSLEEALVSEQQAKETQSRFLATMSHELRTPMNGLLGLLESVLLKPMDESQRPTLETARRSGQMLNSILNDILDYSKLSAGKLAIEATPVNVPVLLEDVLNTYRPLAKEKHLPLELHVADTLAKQHLTDPLRLAQIMNNLLSNAIKYTTAGHISVEVTVLSTHDNSQTLAFRVSDTGIGIAEDRQEHIFEPYAQARDSDARLFGGTGLGLQIARDLATAMQGTLTLQSTEGQGSVFTLQLPLPICDTASTTVTALPYAVAPFKRRVLVTDDNEINRLVIGELLEGCGLTLSFASSGREAVTATESTAFDLILMDLHMPDMDGLEAARRIRTRHPHVPIVAVSAAVLEDEVAQAFSAGMNGHLAKPVTRERLLATLQKHLSHAKTYESQASEITQPATENITK</sequence>
<evidence type="ECO:0000313" key="11">
    <source>
        <dbReference type="Proteomes" id="UP001209257"/>
    </source>
</evidence>
<protein>
    <recommendedName>
        <fullName evidence="2">histidine kinase</fullName>
        <ecNumber evidence="2">2.7.13.3</ecNumber>
    </recommendedName>
</protein>
<dbReference type="Pfam" id="PF00072">
    <property type="entry name" value="Response_reg"/>
    <property type="match status" value="1"/>
</dbReference>
<dbReference type="SUPFAM" id="SSF55874">
    <property type="entry name" value="ATPase domain of HSP90 chaperone/DNA topoisomerase II/histidine kinase"/>
    <property type="match status" value="1"/>
</dbReference>
<accession>A0ABT2VSD4</accession>
<proteinExistence type="predicted"/>
<evidence type="ECO:0000256" key="5">
    <source>
        <dbReference type="ARBA" id="ARBA00022777"/>
    </source>
</evidence>
<dbReference type="InterPro" id="IPR003594">
    <property type="entry name" value="HATPase_dom"/>
</dbReference>